<sequence length="141" mass="15597">MSSEDELEELLEEFYKPSASGLGSMPQAKDYDEIITDYMLLKQVIRDVRKAIFDNPNVDNSAKGTKTKVENTPTIPPTVGSPTNQGIARRILSLVVASGADKKQEPVDAFKARANPDIAKQIHKDVVELLKYYADSIRSIS</sequence>
<dbReference type="AlphaFoldDB" id="A0A9W8I4L0"/>
<keyword evidence="3" id="KW-1185">Reference proteome</keyword>
<protein>
    <submittedName>
        <fullName evidence="2">Uncharacterized protein</fullName>
    </submittedName>
</protein>
<comment type="caution">
    <text evidence="2">The sequence shown here is derived from an EMBL/GenBank/DDBJ whole genome shotgun (WGS) entry which is preliminary data.</text>
</comment>
<gene>
    <name evidence="2" type="ORF">IWW36_005016</name>
</gene>
<evidence type="ECO:0000313" key="3">
    <source>
        <dbReference type="Proteomes" id="UP001139887"/>
    </source>
</evidence>
<dbReference type="Proteomes" id="UP001139887">
    <property type="component" value="Unassembled WGS sequence"/>
</dbReference>
<organism evidence="2 3">
    <name type="scientific">Coemansia brasiliensis</name>
    <dbReference type="NCBI Taxonomy" id="2650707"/>
    <lineage>
        <taxon>Eukaryota</taxon>
        <taxon>Fungi</taxon>
        <taxon>Fungi incertae sedis</taxon>
        <taxon>Zoopagomycota</taxon>
        <taxon>Kickxellomycotina</taxon>
        <taxon>Kickxellomycetes</taxon>
        <taxon>Kickxellales</taxon>
        <taxon>Kickxellaceae</taxon>
        <taxon>Coemansia</taxon>
    </lineage>
</organism>
<accession>A0A9W8I4L0</accession>
<reference evidence="2" key="1">
    <citation type="submission" date="2022-07" db="EMBL/GenBank/DDBJ databases">
        <title>Phylogenomic reconstructions and comparative analyses of Kickxellomycotina fungi.</title>
        <authorList>
            <person name="Reynolds N.K."/>
            <person name="Stajich J.E."/>
            <person name="Barry K."/>
            <person name="Grigoriev I.V."/>
            <person name="Crous P."/>
            <person name="Smith M.E."/>
        </authorList>
    </citation>
    <scope>NUCLEOTIDE SEQUENCE</scope>
    <source>
        <strain evidence="2">NRRL 1566</strain>
    </source>
</reference>
<proteinExistence type="predicted"/>
<feature type="region of interest" description="Disordered" evidence="1">
    <location>
        <begin position="56"/>
        <end position="84"/>
    </location>
</feature>
<evidence type="ECO:0000256" key="1">
    <source>
        <dbReference type="SAM" id="MobiDB-lite"/>
    </source>
</evidence>
<dbReference type="OrthoDB" id="5589908at2759"/>
<evidence type="ECO:0000313" key="2">
    <source>
        <dbReference type="EMBL" id="KAJ2844870.1"/>
    </source>
</evidence>
<dbReference type="EMBL" id="JANBUW010000957">
    <property type="protein sequence ID" value="KAJ2844870.1"/>
    <property type="molecule type" value="Genomic_DNA"/>
</dbReference>
<name>A0A9W8I4L0_9FUNG</name>